<dbReference type="AlphaFoldDB" id="A0A392Q820"/>
<evidence type="ECO:0000313" key="1">
    <source>
        <dbReference type="EMBL" id="MCI20543.1"/>
    </source>
</evidence>
<name>A0A392Q820_9FABA</name>
<keyword evidence="2" id="KW-1185">Reference proteome</keyword>
<reference evidence="1 2" key="1">
    <citation type="journal article" date="2018" name="Front. Plant Sci.">
        <title>Red Clover (Trifolium pratense) and Zigzag Clover (T. medium) - A Picture of Genomic Similarities and Differences.</title>
        <authorList>
            <person name="Dluhosova J."/>
            <person name="Istvanek J."/>
            <person name="Nedelnik J."/>
            <person name="Repkova J."/>
        </authorList>
    </citation>
    <scope>NUCLEOTIDE SEQUENCE [LARGE SCALE GENOMIC DNA]</scope>
    <source>
        <strain evidence="2">cv. 10/8</strain>
        <tissue evidence="1">Leaf</tissue>
    </source>
</reference>
<proteinExistence type="predicted"/>
<organism evidence="1 2">
    <name type="scientific">Trifolium medium</name>
    <dbReference type="NCBI Taxonomy" id="97028"/>
    <lineage>
        <taxon>Eukaryota</taxon>
        <taxon>Viridiplantae</taxon>
        <taxon>Streptophyta</taxon>
        <taxon>Embryophyta</taxon>
        <taxon>Tracheophyta</taxon>
        <taxon>Spermatophyta</taxon>
        <taxon>Magnoliopsida</taxon>
        <taxon>eudicotyledons</taxon>
        <taxon>Gunneridae</taxon>
        <taxon>Pentapetalae</taxon>
        <taxon>rosids</taxon>
        <taxon>fabids</taxon>
        <taxon>Fabales</taxon>
        <taxon>Fabaceae</taxon>
        <taxon>Papilionoideae</taxon>
        <taxon>50 kb inversion clade</taxon>
        <taxon>NPAAA clade</taxon>
        <taxon>Hologalegina</taxon>
        <taxon>IRL clade</taxon>
        <taxon>Trifolieae</taxon>
        <taxon>Trifolium</taxon>
    </lineage>
</organism>
<evidence type="ECO:0000313" key="2">
    <source>
        <dbReference type="Proteomes" id="UP000265520"/>
    </source>
</evidence>
<feature type="non-terminal residue" evidence="1">
    <location>
        <position position="1"/>
    </location>
</feature>
<sequence length="92" mass="10501">SLWRVASFSSEATGVLSGRCASRRLIWRGAQLKFKSDVHNDYLRVAQGRWRGAPAEGYEKITACQDGSGVYKRITNWTMFQHIDWHLTMPKG</sequence>
<dbReference type="EMBL" id="LXQA010120391">
    <property type="protein sequence ID" value="MCI20543.1"/>
    <property type="molecule type" value="Genomic_DNA"/>
</dbReference>
<dbReference type="Proteomes" id="UP000265520">
    <property type="component" value="Unassembled WGS sequence"/>
</dbReference>
<accession>A0A392Q820</accession>
<comment type="caution">
    <text evidence="1">The sequence shown here is derived from an EMBL/GenBank/DDBJ whole genome shotgun (WGS) entry which is preliminary data.</text>
</comment>
<protein>
    <submittedName>
        <fullName evidence="1">Uncharacterized protein</fullName>
    </submittedName>
</protein>